<dbReference type="Pfam" id="PF00037">
    <property type="entry name" value="Fer4"/>
    <property type="match status" value="1"/>
</dbReference>
<feature type="domain" description="4Fe-4S ferredoxin-type" evidence="4">
    <location>
        <begin position="21"/>
        <end position="54"/>
    </location>
</feature>
<dbReference type="InterPro" id="IPR017896">
    <property type="entry name" value="4Fe4S_Fe-S-bd"/>
</dbReference>
<dbReference type="GO" id="GO:0046872">
    <property type="term" value="F:metal ion binding"/>
    <property type="evidence" value="ECO:0007669"/>
    <property type="project" value="UniProtKB-KW"/>
</dbReference>
<dbReference type="PROSITE" id="PS00198">
    <property type="entry name" value="4FE4S_FER_1"/>
    <property type="match status" value="1"/>
</dbReference>
<keyword evidence="6" id="KW-1185">Reference proteome</keyword>
<comment type="caution">
    <text evidence="5">The sequence shown here is derived from an EMBL/GenBank/DDBJ whole genome shotgun (WGS) entry which is preliminary data.</text>
</comment>
<sequence>MKARKPFREIFNSKQKIPPVPLPYFDHAKSSLCLDCVGACVPACPEKIVIKPEQHIPYLDTQQTGCTFCRACQQACQSCGGVLQETRGDRIEAFAYLDRQACLSYQRVVCFACKDACPIDAIHLRGMFDPHVQESCVGCGMCVGVCPSSAISLIPFHGGLDEYF</sequence>
<organism evidence="5 6">
    <name type="scientific">Helicobacter mehlei</name>
    <dbReference type="NCBI Taxonomy" id="2316080"/>
    <lineage>
        <taxon>Bacteria</taxon>
        <taxon>Pseudomonadati</taxon>
        <taxon>Campylobacterota</taxon>
        <taxon>Epsilonproteobacteria</taxon>
        <taxon>Campylobacterales</taxon>
        <taxon>Helicobacteraceae</taxon>
        <taxon>Helicobacter</taxon>
    </lineage>
</organism>
<keyword evidence="3" id="KW-0411">Iron-sulfur</keyword>
<evidence type="ECO:0000256" key="2">
    <source>
        <dbReference type="ARBA" id="ARBA00023004"/>
    </source>
</evidence>
<name>A0A553UZZ8_9HELI</name>
<evidence type="ECO:0000259" key="4">
    <source>
        <dbReference type="PROSITE" id="PS51379"/>
    </source>
</evidence>
<reference evidence="5 6" key="3">
    <citation type="submission" date="2019-07" db="EMBL/GenBank/DDBJ databases">
        <authorList>
            <person name="Papic B."/>
        </authorList>
    </citation>
    <scope>NUCLEOTIDE SEQUENCE [LARGE SCALE GENOMIC DNA]</scope>
    <source>
        <strain evidence="5 6">L8b</strain>
    </source>
</reference>
<dbReference type="PROSITE" id="PS51379">
    <property type="entry name" value="4FE4S_FER_2"/>
    <property type="match status" value="3"/>
</dbReference>
<dbReference type="Gene3D" id="3.30.70.20">
    <property type="match status" value="1"/>
</dbReference>
<gene>
    <name evidence="5" type="ORF">FNE76_03230</name>
</gene>
<evidence type="ECO:0000256" key="3">
    <source>
        <dbReference type="ARBA" id="ARBA00023014"/>
    </source>
</evidence>
<protein>
    <submittedName>
        <fullName evidence="5">Ferredoxin</fullName>
    </submittedName>
</protein>
<reference evidence="6" key="2">
    <citation type="submission" date="2019-07" db="EMBL/GenBank/DDBJ databases">
        <title>Helicobacter labacensis sp. nov., Helicobacter mehlei sp. nov. and Helicobacter vulpis sp. nov., isolated from gastric mucosa of red fox (Vulpis vulpis).</title>
        <authorList>
            <person name="Papic B."/>
        </authorList>
    </citation>
    <scope>NUCLEOTIDE SEQUENCE [LARGE SCALE GENOMIC DNA]</scope>
    <source>
        <strain evidence="6">L8b</strain>
    </source>
</reference>
<dbReference type="AlphaFoldDB" id="A0A553UZZ8"/>
<feature type="domain" description="4Fe-4S ferredoxin-type" evidence="4">
    <location>
        <begin position="55"/>
        <end position="88"/>
    </location>
</feature>
<feature type="domain" description="4Fe-4S ferredoxin-type" evidence="4">
    <location>
        <begin position="128"/>
        <end position="156"/>
    </location>
</feature>
<dbReference type="GO" id="GO:0051536">
    <property type="term" value="F:iron-sulfur cluster binding"/>
    <property type="evidence" value="ECO:0007669"/>
    <property type="project" value="UniProtKB-KW"/>
</dbReference>
<dbReference type="RefSeq" id="WP_120948059.1">
    <property type="nucleotide sequence ID" value="NZ_QXQP01000011.1"/>
</dbReference>
<evidence type="ECO:0000256" key="1">
    <source>
        <dbReference type="ARBA" id="ARBA00022723"/>
    </source>
</evidence>
<proteinExistence type="predicted"/>
<dbReference type="OrthoDB" id="9800445at2"/>
<evidence type="ECO:0000313" key="5">
    <source>
        <dbReference type="EMBL" id="TSA85770.1"/>
    </source>
</evidence>
<evidence type="ECO:0000313" key="6">
    <source>
        <dbReference type="Proteomes" id="UP000319322"/>
    </source>
</evidence>
<keyword evidence="2" id="KW-0408">Iron</keyword>
<dbReference type="Proteomes" id="UP000319322">
    <property type="component" value="Unassembled WGS sequence"/>
</dbReference>
<dbReference type="EMBL" id="VKGC01000005">
    <property type="protein sequence ID" value="TSA85770.1"/>
    <property type="molecule type" value="Genomic_DNA"/>
</dbReference>
<dbReference type="SUPFAM" id="SSF46548">
    <property type="entry name" value="alpha-helical ferredoxin"/>
    <property type="match status" value="1"/>
</dbReference>
<accession>A0A553UZZ8</accession>
<keyword evidence="1" id="KW-0479">Metal-binding</keyword>
<reference evidence="5 6" key="1">
    <citation type="submission" date="2019-07" db="EMBL/GenBank/DDBJ databases">
        <title>Helicobacter labacensis sp. nov., Helicobacter mehlei sp. nov. and Helicobacter vulpis sp. nov., isolated from gastric mucosa of red fox (Vulpis vulpis).</title>
        <authorList>
            <person name="Kusar D."/>
            <person name="Gruntar I."/>
            <person name="Pate M."/>
            <person name="Zajc U."/>
            <person name="Ocepek M."/>
        </authorList>
    </citation>
    <scope>NUCLEOTIDE SEQUENCE [LARGE SCALE GENOMIC DNA]</scope>
    <source>
        <strain evidence="5 6">L8b</strain>
    </source>
</reference>
<dbReference type="InterPro" id="IPR017900">
    <property type="entry name" value="4Fe4S_Fe_S_CS"/>
</dbReference>